<accession>A0A4U1BKX4</accession>
<organism evidence="2 3">
    <name type="scientific">Ferrimonas aestuarii</name>
    <dbReference type="NCBI Taxonomy" id="2569539"/>
    <lineage>
        <taxon>Bacteria</taxon>
        <taxon>Pseudomonadati</taxon>
        <taxon>Pseudomonadota</taxon>
        <taxon>Gammaproteobacteria</taxon>
        <taxon>Alteromonadales</taxon>
        <taxon>Ferrimonadaceae</taxon>
        <taxon>Ferrimonas</taxon>
    </lineage>
</organism>
<reference evidence="2 3" key="1">
    <citation type="submission" date="2019-04" db="EMBL/GenBank/DDBJ databases">
        <authorList>
            <person name="Hwang J.C."/>
        </authorList>
    </citation>
    <scope>NUCLEOTIDE SEQUENCE [LARGE SCALE GENOMIC DNA]</scope>
    <source>
        <strain evidence="2 3">IMCC35002</strain>
    </source>
</reference>
<dbReference type="RefSeq" id="WP_136864178.1">
    <property type="nucleotide sequence ID" value="NZ_SWCJ01000012.1"/>
</dbReference>
<evidence type="ECO:0000259" key="1">
    <source>
        <dbReference type="Pfam" id="PF21722"/>
    </source>
</evidence>
<dbReference type="Pfam" id="PF21722">
    <property type="entry name" value="Gly_rich_2"/>
    <property type="match status" value="1"/>
</dbReference>
<dbReference type="Proteomes" id="UP000305675">
    <property type="component" value="Unassembled WGS sequence"/>
</dbReference>
<proteinExistence type="predicted"/>
<feature type="domain" description="Glycine-rich" evidence="1">
    <location>
        <begin position="197"/>
        <end position="392"/>
    </location>
</feature>
<gene>
    <name evidence="2" type="ORF">FCL42_14675</name>
</gene>
<dbReference type="AlphaFoldDB" id="A0A4U1BKX4"/>
<evidence type="ECO:0000313" key="3">
    <source>
        <dbReference type="Proteomes" id="UP000305675"/>
    </source>
</evidence>
<name>A0A4U1BKX4_9GAMM</name>
<dbReference type="EMBL" id="SWCJ01000012">
    <property type="protein sequence ID" value="TKB53311.1"/>
    <property type="molecule type" value="Genomic_DNA"/>
</dbReference>
<keyword evidence="3" id="KW-1185">Reference proteome</keyword>
<comment type="caution">
    <text evidence="2">The sequence shown here is derived from an EMBL/GenBank/DDBJ whole genome shotgun (WGS) entry which is preliminary data.</text>
</comment>
<protein>
    <recommendedName>
        <fullName evidence="1">Glycine-rich domain-containing protein</fullName>
    </recommendedName>
</protein>
<dbReference type="InterPro" id="IPR049304">
    <property type="entry name" value="Gly_rich_dom"/>
</dbReference>
<sequence length="396" mass="39539">MTALDTAILQSKIDALDGSQTDLEVMDLCVACNAHLDSLTLTKLIAAKDAFVSALTSASSVDQINRVNAMIKALTPVTPASHPNDVHLMAEGELAPVNQTLYCPSVVESIRLPGDDSVPVGSWVDFFIPAAQSVLVSIEGRGYFLLLDTADDQPTKTVTVTGALRLYWNGYKWHRQTLNDFEKDQARGEWVVNIATSQIWTVPEGVSQVQLTAVGAGGGGAAGVSDSRDGHGGGGGAALVDYPLSVTPGEQFTVVIGAAASQATSAGSSGGDGGDTSFGSIVVCGGGKGGGGYSGGAGGTMITLPSDASGHAYAGGHGANPQPAGAVAEFVGGTEQGGGASALADGGDMGGYTSHAGSGKWGSGGGGGSDSSVGGQYRNGGKGGDGMVIITWTEAI</sequence>
<evidence type="ECO:0000313" key="2">
    <source>
        <dbReference type="EMBL" id="TKB53311.1"/>
    </source>
</evidence>